<proteinExistence type="predicted"/>
<protein>
    <recommendedName>
        <fullName evidence="3">Chalcone isomerase domain-containing protein</fullName>
    </recommendedName>
</protein>
<comment type="caution">
    <text evidence="1">The sequence shown here is derived from an EMBL/GenBank/DDBJ whole genome shotgun (WGS) entry which is preliminary data.</text>
</comment>
<keyword evidence="2" id="KW-1185">Reference proteome</keyword>
<accession>A0ABS1CDR2</accession>
<evidence type="ECO:0000313" key="2">
    <source>
        <dbReference type="Proteomes" id="UP000748752"/>
    </source>
</evidence>
<evidence type="ECO:0000313" key="1">
    <source>
        <dbReference type="EMBL" id="MBK1630020.1"/>
    </source>
</evidence>
<reference evidence="1 2" key="1">
    <citation type="journal article" date="2020" name="Microorganisms">
        <title>Osmotic Adaptation and Compatible Solute Biosynthesis of Phototrophic Bacteria as Revealed from Genome Analyses.</title>
        <authorList>
            <person name="Imhoff J.F."/>
            <person name="Rahn T."/>
            <person name="Kunzel S."/>
            <person name="Keller A."/>
            <person name="Neulinger S.C."/>
        </authorList>
    </citation>
    <scope>NUCLEOTIDE SEQUENCE [LARGE SCALE GENOMIC DNA]</scope>
    <source>
        <strain evidence="1 2">DSM 6210</strain>
    </source>
</reference>
<dbReference type="EMBL" id="NRRV01000007">
    <property type="protein sequence ID" value="MBK1630020.1"/>
    <property type="molecule type" value="Genomic_DNA"/>
</dbReference>
<organism evidence="1 2">
    <name type="scientific">Thiohalocapsa halophila</name>
    <dbReference type="NCBI Taxonomy" id="69359"/>
    <lineage>
        <taxon>Bacteria</taxon>
        <taxon>Pseudomonadati</taxon>
        <taxon>Pseudomonadota</taxon>
        <taxon>Gammaproteobacteria</taxon>
        <taxon>Chromatiales</taxon>
        <taxon>Chromatiaceae</taxon>
        <taxon>Thiohalocapsa</taxon>
    </lineage>
</organism>
<gene>
    <name evidence="1" type="ORF">CKO31_04555</name>
</gene>
<evidence type="ECO:0008006" key="3">
    <source>
        <dbReference type="Google" id="ProtNLM"/>
    </source>
</evidence>
<name>A0ABS1CDR2_9GAMM</name>
<sequence length="174" mass="19175">MGAVSSLVLSGPAAAANAPQPCLKLVFNRYCLGGDVNALAQQQPPALRQDQGERVALIYYEGRDRVYVLAWRGAIYKVLRDHRIASKLHYEDLYQILRSKYGEGEDRSSFPADAVTPGRKQIAIRRGEGRAVHVWDGGAGWHVELSWTRETGLALAYIADALDEQQAAAMESGY</sequence>
<dbReference type="Proteomes" id="UP000748752">
    <property type="component" value="Unassembled WGS sequence"/>
</dbReference>